<sequence>MAHPTEGQLRDLGQRVLDTLVRMTIKQSESLVEARKRQLGEDYPDYKPGQPGSVNPPMKSGEEMWLQEIKPWIEKNYAWIPDTFAKYAKPDEAQFDGHIAALVNGQTFLKPDLKTAGEKWTKWLDPTVVKGPGKTVFDQVGIVNSFVDDWHGTAADSFHENYLASFGTSIGYQHDLMFTLAATLQAGQEIYKRMGVDIVDIGEKTIQVLETADDKDIKGTAITLSVLGAVAGIAAAVATGGASILLAAVAATASTASDIVGAQDPPPPPSTEIKGSTTLEIIASMTDAISKLNQGVYDQEHKIARALVTINQTVGSMRAQIEIPPPADFNLMANADYTNIKGPGGVYYE</sequence>
<evidence type="ECO:0000313" key="1">
    <source>
        <dbReference type="EMBL" id="MBB6039044.1"/>
    </source>
</evidence>
<accession>A0A841FTB7</accession>
<organism evidence="1 2">
    <name type="scientific">Phytomonospora endophytica</name>
    <dbReference type="NCBI Taxonomy" id="714109"/>
    <lineage>
        <taxon>Bacteria</taxon>
        <taxon>Bacillati</taxon>
        <taxon>Actinomycetota</taxon>
        <taxon>Actinomycetes</taxon>
        <taxon>Micromonosporales</taxon>
        <taxon>Micromonosporaceae</taxon>
        <taxon>Phytomonospora</taxon>
    </lineage>
</organism>
<proteinExistence type="predicted"/>
<comment type="caution">
    <text evidence="1">The sequence shown here is derived from an EMBL/GenBank/DDBJ whole genome shotgun (WGS) entry which is preliminary data.</text>
</comment>
<dbReference type="Proteomes" id="UP000548476">
    <property type="component" value="Unassembled WGS sequence"/>
</dbReference>
<name>A0A841FTB7_9ACTN</name>
<evidence type="ECO:0000313" key="2">
    <source>
        <dbReference type="Proteomes" id="UP000548476"/>
    </source>
</evidence>
<keyword evidence="2" id="KW-1185">Reference proteome</keyword>
<dbReference type="RefSeq" id="WP_184792055.1">
    <property type="nucleotide sequence ID" value="NZ_BONT01000074.1"/>
</dbReference>
<gene>
    <name evidence="1" type="ORF">HNR73_006933</name>
</gene>
<dbReference type="EMBL" id="JACHGT010000019">
    <property type="protein sequence ID" value="MBB6039044.1"/>
    <property type="molecule type" value="Genomic_DNA"/>
</dbReference>
<reference evidence="1 2" key="1">
    <citation type="submission" date="2020-08" db="EMBL/GenBank/DDBJ databases">
        <title>Genomic Encyclopedia of Type Strains, Phase IV (KMG-IV): sequencing the most valuable type-strain genomes for metagenomic binning, comparative biology and taxonomic classification.</title>
        <authorList>
            <person name="Goeker M."/>
        </authorList>
    </citation>
    <scope>NUCLEOTIDE SEQUENCE [LARGE SCALE GENOMIC DNA]</scope>
    <source>
        <strain evidence="1 2">YIM 65646</strain>
    </source>
</reference>
<dbReference type="AlphaFoldDB" id="A0A841FTB7"/>
<protein>
    <submittedName>
        <fullName evidence="1">Uncharacterized protein</fullName>
    </submittedName>
</protein>